<dbReference type="InterPro" id="IPR010295">
    <property type="entry name" value="DUF898"/>
</dbReference>
<feature type="transmembrane region" description="Helical" evidence="5">
    <location>
        <begin position="164"/>
        <end position="185"/>
    </location>
</feature>
<feature type="compositionally biased region" description="Polar residues" evidence="4">
    <location>
        <begin position="46"/>
        <end position="57"/>
    </location>
</feature>
<feature type="transmembrane region" description="Helical" evidence="5">
    <location>
        <begin position="94"/>
        <end position="113"/>
    </location>
</feature>
<name>A0A4R5W1S5_9BURK</name>
<keyword evidence="5" id="KW-0472">Membrane</keyword>
<feature type="transmembrane region" description="Helical" evidence="5">
    <location>
        <begin position="234"/>
        <end position="250"/>
    </location>
</feature>
<keyword evidence="8" id="KW-1185">Reference proteome</keyword>
<protein>
    <submittedName>
        <fullName evidence="7">DUF898 domain-containing protein</fullName>
    </submittedName>
</protein>
<keyword evidence="2" id="KW-0863">Zinc-finger</keyword>
<dbReference type="OrthoDB" id="9765721at2"/>
<evidence type="ECO:0000256" key="1">
    <source>
        <dbReference type="ARBA" id="ARBA00022723"/>
    </source>
</evidence>
<evidence type="ECO:0000313" key="7">
    <source>
        <dbReference type="EMBL" id="TDK66042.1"/>
    </source>
</evidence>
<keyword evidence="5" id="KW-0812">Transmembrane</keyword>
<feature type="transmembrane region" description="Helical" evidence="5">
    <location>
        <begin position="206"/>
        <end position="228"/>
    </location>
</feature>
<accession>A0A4R5W1S5</accession>
<dbReference type="GO" id="GO:0008270">
    <property type="term" value="F:zinc ion binding"/>
    <property type="evidence" value="ECO:0007669"/>
    <property type="project" value="UniProtKB-KW"/>
</dbReference>
<dbReference type="RefSeq" id="WP_133328241.1">
    <property type="nucleotide sequence ID" value="NZ_SMYL01000004.1"/>
</dbReference>
<feature type="transmembrane region" description="Helical" evidence="5">
    <location>
        <begin position="282"/>
        <end position="309"/>
    </location>
</feature>
<evidence type="ECO:0000313" key="8">
    <source>
        <dbReference type="Proteomes" id="UP000294829"/>
    </source>
</evidence>
<evidence type="ECO:0000256" key="3">
    <source>
        <dbReference type="ARBA" id="ARBA00022833"/>
    </source>
</evidence>
<evidence type="ECO:0000256" key="4">
    <source>
        <dbReference type="SAM" id="MobiDB-lite"/>
    </source>
</evidence>
<evidence type="ECO:0000256" key="5">
    <source>
        <dbReference type="SAM" id="Phobius"/>
    </source>
</evidence>
<dbReference type="AlphaFoldDB" id="A0A4R5W1S5"/>
<organism evidence="7 8">
    <name type="scientific">Sapientia aquatica</name>
    <dbReference type="NCBI Taxonomy" id="1549640"/>
    <lineage>
        <taxon>Bacteria</taxon>
        <taxon>Pseudomonadati</taxon>
        <taxon>Pseudomonadota</taxon>
        <taxon>Betaproteobacteria</taxon>
        <taxon>Burkholderiales</taxon>
        <taxon>Oxalobacteraceae</taxon>
        <taxon>Sapientia</taxon>
    </lineage>
</organism>
<reference evidence="7 8" key="1">
    <citation type="submission" date="2019-03" db="EMBL/GenBank/DDBJ databases">
        <title>Sapientia aquatica gen. nov., sp. nov., isolated from a crater lake.</title>
        <authorList>
            <person name="Felfoldi T."/>
            <person name="Szabo A."/>
            <person name="Toth E."/>
            <person name="Schumann P."/>
            <person name="Keki Z."/>
            <person name="Marialigeti K."/>
            <person name="Mathe I."/>
        </authorList>
    </citation>
    <scope>NUCLEOTIDE SEQUENCE [LARGE SCALE GENOMIC DNA]</scope>
    <source>
        <strain evidence="7 8">SA-152</strain>
    </source>
</reference>
<feature type="transmembrane region" description="Helical" evidence="5">
    <location>
        <begin position="321"/>
        <end position="341"/>
    </location>
</feature>
<dbReference type="EMBL" id="SMYL01000004">
    <property type="protein sequence ID" value="TDK66042.1"/>
    <property type="molecule type" value="Genomic_DNA"/>
</dbReference>
<feature type="domain" description="RanBP2-type" evidence="6">
    <location>
        <begin position="6"/>
        <end position="25"/>
    </location>
</feature>
<gene>
    <name evidence="7" type="ORF">E2I14_10645</name>
</gene>
<sequence length="443" mass="49264">MPNDDWKCAACGQSNNLDSHYCLVCLCPADASPEQVAQFLRPDTLEATTNDSSQNSPPMTPVADPAAEQEATNPAPSNIHRFHFTGSGAEYFKIWIVNLCLTLATLGIYSAWAKVRRLQYFDRNTQIAGAVMNFHGNPMAILKGRLIAVLLLVAYHYAFGFSKIFGVVVISVLFVIMPWLLRNALRFRLRNTSYRGVRFDFTGHLSGAYVSYAPLLAIFLLPALAGALFPEEPIVLGSMLIVLYLSWPIIHASMKRFQQSYLAYGDQPASYSGSIFSLIKPYLVSFGFGIGLLIGMFILFFVSIGILSAIFHKDVNTSTTWMMVSGFGFGLLCAYTMYLIAGPFLQVRIWNLVWNNTQFPGFTIRSELKFGSFLWLQTINLVLTLLTLGLYRPFAVIRTYQYRLAHMSLTGSSFDLVTQSHHAQSVAASGDSAADLFDIDLSF</sequence>
<evidence type="ECO:0000256" key="2">
    <source>
        <dbReference type="ARBA" id="ARBA00022771"/>
    </source>
</evidence>
<keyword evidence="5" id="KW-1133">Transmembrane helix</keyword>
<evidence type="ECO:0000259" key="6">
    <source>
        <dbReference type="PROSITE" id="PS01358"/>
    </source>
</evidence>
<feature type="region of interest" description="Disordered" evidence="4">
    <location>
        <begin position="46"/>
        <end position="74"/>
    </location>
</feature>
<keyword evidence="1" id="KW-0479">Metal-binding</keyword>
<dbReference type="PROSITE" id="PS01358">
    <property type="entry name" value="ZF_RANBP2_1"/>
    <property type="match status" value="1"/>
</dbReference>
<feature type="transmembrane region" description="Helical" evidence="5">
    <location>
        <begin position="373"/>
        <end position="391"/>
    </location>
</feature>
<dbReference type="Proteomes" id="UP000294829">
    <property type="component" value="Unassembled WGS sequence"/>
</dbReference>
<dbReference type="Pfam" id="PF05987">
    <property type="entry name" value="DUF898"/>
    <property type="match status" value="1"/>
</dbReference>
<keyword evidence="3" id="KW-0862">Zinc</keyword>
<comment type="caution">
    <text evidence="7">The sequence shown here is derived from an EMBL/GenBank/DDBJ whole genome shotgun (WGS) entry which is preliminary data.</text>
</comment>
<dbReference type="InterPro" id="IPR001876">
    <property type="entry name" value="Znf_RanBP2"/>
</dbReference>
<feature type="transmembrane region" description="Helical" evidence="5">
    <location>
        <begin position="140"/>
        <end position="158"/>
    </location>
</feature>
<proteinExistence type="predicted"/>